<evidence type="ECO:0000313" key="1">
    <source>
        <dbReference type="Ensembl" id="ENSOARP00020035714.1"/>
    </source>
</evidence>
<protein>
    <submittedName>
        <fullName evidence="1">Uncharacterized protein</fullName>
    </submittedName>
</protein>
<reference evidence="1" key="1">
    <citation type="submission" date="2020-11" db="EMBL/GenBank/DDBJ databases">
        <authorList>
            <person name="Davenport K.M."/>
            <person name="Bickhart D.M."/>
            <person name="Smith T.P.L."/>
            <person name="Murdoch B.M."/>
            <person name="Rosen B.D."/>
        </authorList>
    </citation>
    <scope>NUCLEOTIDE SEQUENCE [LARGE SCALE GENOMIC DNA]</scope>
    <source>
        <strain evidence="1">OAR_USU_Benz2616</strain>
    </source>
</reference>
<reference evidence="1" key="2">
    <citation type="submission" date="2025-08" db="UniProtKB">
        <authorList>
            <consortium name="Ensembl"/>
        </authorList>
    </citation>
    <scope>IDENTIFICATION</scope>
</reference>
<organism evidence="1">
    <name type="scientific">Ovis aries</name>
    <name type="common">Sheep</name>
    <dbReference type="NCBI Taxonomy" id="9940"/>
    <lineage>
        <taxon>Eukaryota</taxon>
        <taxon>Metazoa</taxon>
        <taxon>Chordata</taxon>
        <taxon>Craniata</taxon>
        <taxon>Vertebrata</taxon>
        <taxon>Euteleostomi</taxon>
        <taxon>Mammalia</taxon>
        <taxon>Eutheria</taxon>
        <taxon>Laurasiatheria</taxon>
        <taxon>Artiodactyla</taxon>
        <taxon>Ruminantia</taxon>
        <taxon>Pecora</taxon>
        <taxon>Bovidae</taxon>
        <taxon>Caprinae</taxon>
        <taxon>Ovis</taxon>
    </lineage>
</organism>
<sequence length="248" mass="28430">SYSTLVGLFCCHSFCECCTNSSPSISKNAWHCHRINSRHGFSNSNSNCSRSCFASRHTDSDFVKKWHKDAHLLWQQQHDLDAQLATDVLNLQHTVSWLRDQVTVLATKSVLKCDWNSSHLCVTPVPFNMSEGWEKVKRSLVRHQNLTVKIMELEQTILSTFSKTLPDILGSDILKSLQKRLDNLNPLRHISTLLTTSFVNTLLIVALCFIAFIVYQRWRKGKQFKKKALHIQALIQHLQEKKEGDVGN</sequence>
<dbReference type="Ensembl" id="ENSOART00020072862.1">
    <property type="protein sequence ID" value="ENSOARP00020035714.1"/>
    <property type="gene ID" value="ENSOARG00020038952.1"/>
</dbReference>
<proteinExistence type="predicted"/>
<reference evidence="1" key="3">
    <citation type="submission" date="2025-09" db="UniProtKB">
        <authorList>
            <consortium name="Ensembl"/>
        </authorList>
    </citation>
    <scope>IDENTIFICATION</scope>
</reference>
<name>A0AC11CUW3_SHEEP</name>
<accession>A0AC11CUW3</accession>